<evidence type="ECO:0000313" key="2">
    <source>
        <dbReference type="EnsemblPlants" id="KQK90472"/>
    </source>
</evidence>
<dbReference type="Gramene" id="KQK90472">
    <property type="protein sequence ID" value="KQK90472"/>
    <property type="gene ID" value="SETIT_040560mg"/>
</dbReference>
<dbReference type="Proteomes" id="UP000004995">
    <property type="component" value="Unassembled WGS sequence"/>
</dbReference>
<feature type="transmembrane region" description="Helical" evidence="1">
    <location>
        <begin position="12"/>
        <end position="32"/>
    </location>
</feature>
<organism evidence="2 3">
    <name type="scientific">Setaria italica</name>
    <name type="common">Foxtail millet</name>
    <name type="synonym">Panicum italicum</name>
    <dbReference type="NCBI Taxonomy" id="4555"/>
    <lineage>
        <taxon>Eukaryota</taxon>
        <taxon>Viridiplantae</taxon>
        <taxon>Streptophyta</taxon>
        <taxon>Embryophyta</taxon>
        <taxon>Tracheophyta</taxon>
        <taxon>Spermatophyta</taxon>
        <taxon>Magnoliopsida</taxon>
        <taxon>Liliopsida</taxon>
        <taxon>Poales</taxon>
        <taxon>Poaceae</taxon>
        <taxon>PACMAD clade</taxon>
        <taxon>Panicoideae</taxon>
        <taxon>Panicodae</taxon>
        <taxon>Paniceae</taxon>
        <taxon>Cenchrinae</taxon>
        <taxon>Setaria</taxon>
    </lineage>
</organism>
<accession>K4ANR3</accession>
<keyword evidence="1" id="KW-1133">Transmembrane helix</keyword>
<proteinExistence type="predicted"/>
<reference evidence="2" key="2">
    <citation type="submission" date="2018-08" db="UniProtKB">
        <authorList>
            <consortium name="EnsemblPlants"/>
        </authorList>
    </citation>
    <scope>IDENTIFICATION</scope>
    <source>
        <strain evidence="2">Yugu1</strain>
    </source>
</reference>
<evidence type="ECO:0000256" key="1">
    <source>
        <dbReference type="SAM" id="Phobius"/>
    </source>
</evidence>
<name>K4ANR3_SETIT</name>
<dbReference type="AlphaFoldDB" id="K4ANR3"/>
<dbReference type="EnsemblPlants" id="KQK90472">
    <property type="protein sequence ID" value="KQK90472"/>
    <property type="gene ID" value="SETIT_040560mg"/>
</dbReference>
<reference evidence="3" key="1">
    <citation type="journal article" date="2012" name="Nat. Biotechnol.">
        <title>Reference genome sequence of the model plant Setaria.</title>
        <authorList>
            <person name="Bennetzen J.L."/>
            <person name="Schmutz J."/>
            <person name="Wang H."/>
            <person name="Percifield R."/>
            <person name="Hawkins J."/>
            <person name="Pontaroli A.C."/>
            <person name="Estep M."/>
            <person name="Feng L."/>
            <person name="Vaughn J.N."/>
            <person name="Grimwood J."/>
            <person name="Jenkins J."/>
            <person name="Barry K."/>
            <person name="Lindquist E."/>
            <person name="Hellsten U."/>
            <person name="Deshpande S."/>
            <person name="Wang X."/>
            <person name="Wu X."/>
            <person name="Mitros T."/>
            <person name="Triplett J."/>
            <person name="Yang X."/>
            <person name="Ye C.Y."/>
            <person name="Mauro-Herrera M."/>
            <person name="Wang L."/>
            <person name="Li P."/>
            <person name="Sharma M."/>
            <person name="Sharma R."/>
            <person name="Ronald P.C."/>
            <person name="Panaud O."/>
            <person name="Kellogg E.A."/>
            <person name="Brutnell T.P."/>
            <person name="Doust A.N."/>
            <person name="Tuskan G.A."/>
            <person name="Rokhsar D."/>
            <person name="Devos K.M."/>
        </authorList>
    </citation>
    <scope>NUCLEOTIDE SEQUENCE [LARGE SCALE GENOMIC DNA]</scope>
    <source>
        <strain evidence="3">cv. Yugu1</strain>
    </source>
</reference>
<evidence type="ECO:0000313" key="3">
    <source>
        <dbReference type="Proteomes" id="UP000004995"/>
    </source>
</evidence>
<protein>
    <submittedName>
        <fullName evidence="2">Uncharacterized protein</fullName>
    </submittedName>
</protein>
<dbReference type="HOGENOM" id="CLU_3208597_0_0_1"/>
<dbReference type="InParanoid" id="K4ANR3"/>
<sequence length="45" mass="5006">MINDQAFRSTGFLCCICSCTVLGFCVFIRSLLACLTSQCIDTFFL</sequence>
<keyword evidence="1" id="KW-0812">Transmembrane</keyword>
<dbReference type="EMBL" id="AGNK02005938">
    <property type="status" value="NOT_ANNOTATED_CDS"/>
    <property type="molecule type" value="Genomic_DNA"/>
</dbReference>
<keyword evidence="1" id="KW-0472">Membrane</keyword>
<keyword evidence="3" id="KW-1185">Reference proteome</keyword>